<dbReference type="RefSeq" id="WP_148856122.1">
    <property type="nucleotide sequence ID" value="NZ_PHNJ01000001.1"/>
</dbReference>
<feature type="transmembrane region" description="Helical" evidence="2">
    <location>
        <begin position="95"/>
        <end position="114"/>
    </location>
</feature>
<comment type="caution">
    <text evidence="4">The sequence shown here is derived from an EMBL/GenBank/DDBJ whole genome shotgun (WGS) entry which is preliminary data.</text>
</comment>
<feature type="compositionally biased region" description="Acidic residues" evidence="1">
    <location>
        <begin position="57"/>
        <end position="73"/>
    </location>
</feature>
<dbReference type="OrthoDB" id="177893at2157"/>
<name>A0A8J8Q9B9_9EURY</name>
<feature type="region of interest" description="Disordered" evidence="1">
    <location>
        <begin position="1"/>
        <end position="90"/>
    </location>
</feature>
<dbReference type="AlphaFoldDB" id="A0A8J8Q9B9"/>
<feature type="compositionally biased region" description="Basic and acidic residues" evidence="1">
    <location>
        <begin position="7"/>
        <end position="26"/>
    </location>
</feature>
<keyword evidence="2" id="KW-0812">Transmembrane</keyword>
<keyword evidence="2" id="KW-1133">Transmembrane helix</keyword>
<evidence type="ECO:0000313" key="4">
    <source>
        <dbReference type="EMBL" id="TYL40334.1"/>
    </source>
</evidence>
<evidence type="ECO:0000313" key="5">
    <source>
        <dbReference type="Proteomes" id="UP000766904"/>
    </source>
</evidence>
<gene>
    <name evidence="4" type="ORF">CV102_01790</name>
</gene>
<evidence type="ECO:0000256" key="1">
    <source>
        <dbReference type="SAM" id="MobiDB-lite"/>
    </source>
</evidence>
<keyword evidence="2" id="KW-0472">Membrane</keyword>
<sequence>MAGDASGGRRDESDNSREPPATDRDTSNVSGDGWNAPDSNGDDRTADSDRIPLDLSSDTDENEGEDDLEDGADDPYAPEPSSTPIERGNPSLENAIFVVLGALAMILVIVRVVSLPM</sequence>
<dbReference type="InterPro" id="IPR055736">
    <property type="entry name" value="DUF7312"/>
</dbReference>
<evidence type="ECO:0000259" key="3">
    <source>
        <dbReference type="Pfam" id="PF23994"/>
    </source>
</evidence>
<keyword evidence="5" id="KW-1185">Reference proteome</keyword>
<dbReference type="EMBL" id="PHNJ01000001">
    <property type="protein sequence ID" value="TYL40334.1"/>
    <property type="molecule type" value="Genomic_DNA"/>
</dbReference>
<evidence type="ECO:0000256" key="2">
    <source>
        <dbReference type="SAM" id="Phobius"/>
    </source>
</evidence>
<organism evidence="4 5">
    <name type="scientific">Natronococcus pandeyae</name>
    <dbReference type="NCBI Taxonomy" id="2055836"/>
    <lineage>
        <taxon>Archaea</taxon>
        <taxon>Methanobacteriati</taxon>
        <taxon>Methanobacteriota</taxon>
        <taxon>Stenosarchaea group</taxon>
        <taxon>Halobacteria</taxon>
        <taxon>Halobacteriales</taxon>
        <taxon>Natrialbaceae</taxon>
        <taxon>Natronococcus</taxon>
    </lineage>
</organism>
<dbReference type="Proteomes" id="UP000766904">
    <property type="component" value="Unassembled WGS sequence"/>
</dbReference>
<feature type="compositionally biased region" description="Basic and acidic residues" evidence="1">
    <location>
        <begin position="41"/>
        <end position="52"/>
    </location>
</feature>
<proteinExistence type="predicted"/>
<protein>
    <recommendedName>
        <fullName evidence="3">DUF7312 domain-containing protein</fullName>
    </recommendedName>
</protein>
<accession>A0A8J8Q9B9</accession>
<reference evidence="4" key="1">
    <citation type="submission" date="2017-11" db="EMBL/GenBank/DDBJ databases">
        <authorList>
            <person name="Kajale S.C."/>
            <person name="Sharma A."/>
        </authorList>
    </citation>
    <scope>NUCLEOTIDE SEQUENCE</scope>
    <source>
        <strain evidence="4">LS1_42</strain>
    </source>
</reference>
<dbReference type="Pfam" id="PF23994">
    <property type="entry name" value="DUF7312"/>
    <property type="match status" value="1"/>
</dbReference>
<feature type="domain" description="DUF7312" evidence="3">
    <location>
        <begin position="66"/>
        <end position="112"/>
    </location>
</feature>